<name>A0AAD7XUK0_9FUNG</name>
<dbReference type="Gene3D" id="1.25.10.10">
    <property type="entry name" value="Leucine-rich Repeat Variant"/>
    <property type="match status" value="1"/>
</dbReference>
<sequence length="586" mass="63716">MEIYPRKPIKISSKVELDREMRRVHALFQKKETDETWQLFNAALDNIKNWVEHSNAHEYEGFGKHLKSLRDGINHALLSERTRLSGSAIELVKTLAKTMQRDYEPFHDMFHGSLLRMLARTKKVIVAQALDCLKTVIAASKLPRLIPRFSAMLTNNNKLQVTNNSTLSSAATCLELCIQSNSPEHIQPHIQSLEAAIRAGIMKPSAEVRTAVRACYKAYASKMPENATSFEDGLLDNEKKHLKPPVVRKSSSSGSLSSSVSSTSTSSSSLSHGRNSLPSMRQRTTTTTRPTAGRHSVPQLGTKPRPQPSTSTSTRSLISSKHTRKPTSSAASTSSTSSSSSSLLARRTPSGIPPKPSSTAAAALRKPIKKAVTSSVRSRVPIASSKARQQKAEMTVATTTTTTTTKTANTTISSESSKERPQKPELTTQQTTNTSLSEPSKENNTQSQHEEKATTSTESSDKDNNNNNKSNDAITTVSQPEKSSTESANVAANTTTTPSSKGSSSTPLPSSTGPDVVPDQKPKQRTSASQVELKPNVKLGLKRGGQGLSHLQIGKKPPRLTGNPMRERKRTLDQGGEENQRPAKRR</sequence>
<evidence type="ECO:0000256" key="2">
    <source>
        <dbReference type="ARBA" id="ARBA00009549"/>
    </source>
</evidence>
<comment type="similarity">
    <text evidence="2">Belongs to the CLASP family.</text>
</comment>
<evidence type="ECO:0000256" key="4">
    <source>
        <dbReference type="ARBA" id="ARBA00022701"/>
    </source>
</evidence>
<dbReference type="InterPro" id="IPR024395">
    <property type="entry name" value="CLASP_N_dom"/>
</dbReference>
<feature type="domain" description="TOG" evidence="7">
    <location>
        <begin position="10"/>
        <end position="256"/>
    </location>
</feature>
<dbReference type="GO" id="GO:0090307">
    <property type="term" value="P:mitotic spindle assembly"/>
    <property type="evidence" value="ECO:0007669"/>
    <property type="project" value="TreeGrafter"/>
</dbReference>
<dbReference type="PANTHER" id="PTHR21567:SF9">
    <property type="entry name" value="CLIP-ASSOCIATING PROTEIN"/>
    <property type="match status" value="1"/>
</dbReference>
<dbReference type="GO" id="GO:0005815">
    <property type="term" value="C:microtubule organizing center"/>
    <property type="evidence" value="ECO:0007669"/>
    <property type="project" value="TreeGrafter"/>
</dbReference>
<feature type="compositionally biased region" description="Low complexity" evidence="6">
    <location>
        <begin position="494"/>
        <end position="514"/>
    </location>
</feature>
<feature type="compositionally biased region" description="Low complexity" evidence="6">
    <location>
        <begin position="250"/>
        <end position="271"/>
    </location>
</feature>
<dbReference type="GO" id="GO:1990023">
    <property type="term" value="C:mitotic spindle midzone"/>
    <property type="evidence" value="ECO:0007669"/>
    <property type="project" value="TreeGrafter"/>
</dbReference>
<dbReference type="RefSeq" id="XP_058339938.1">
    <property type="nucleotide sequence ID" value="XM_058489227.1"/>
</dbReference>
<feature type="compositionally biased region" description="Low complexity" evidence="6">
    <location>
        <begin position="425"/>
        <end position="438"/>
    </location>
</feature>
<feature type="compositionally biased region" description="Polar residues" evidence="6">
    <location>
        <begin position="473"/>
        <end position="493"/>
    </location>
</feature>
<dbReference type="GO" id="GO:0051301">
    <property type="term" value="P:cell division"/>
    <property type="evidence" value="ECO:0007669"/>
    <property type="project" value="UniProtKB-KW"/>
</dbReference>
<dbReference type="GO" id="GO:0005876">
    <property type="term" value="C:spindle microtubule"/>
    <property type="evidence" value="ECO:0007669"/>
    <property type="project" value="TreeGrafter"/>
</dbReference>
<organism evidence="8 9">
    <name type="scientific">Lichtheimia ornata</name>
    <dbReference type="NCBI Taxonomy" id="688661"/>
    <lineage>
        <taxon>Eukaryota</taxon>
        <taxon>Fungi</taxon>
        <taxon>Fungi incertae sedis</taxon>
        <taxon>Mucoromycota</taxon>
        <taxon>Mucoromycotina</taxon>
        <taxon>Mucoromycetes</taxon>
        <taxon>Mucorales</taxon>
        <taxon>Lichtheimiaceae</taxon>
        <taxon>Lichtheimia</taxon>
    </lineage>
</organism>
<evidence type="ECO:0000256" key="3">
    <source>
        <dbReference type="ARBA" id="ARBA00022618"/>
    </source>
</evidence>
<dbReference type="Pfam" id="PF12348">
    <property type="entry name" value="CLASP_N"/>
    <property type="match status" value="1"/>
</dbReference>
<dbReference type="GeneID" id="83216638"/>
<evidence type="ECO:0000259" key="7">
    <source>
        <dbReference type="SMART" id="SM01349"/>
    </source>
</evidence>
<keyword evidence="5" id="KW-0498">Mitosis</keyword>
<dbReference type="PANTHER" id="PTHR21567">
    <property type="entry name" value="CLASP"/>
    <property type="match status" value="1"/>
</dbReference>
<feature type="region of interest" description="Disordered" evidence="6">
    <location>
        <begin position="242"/>
        <end position="586"/>
    </location>
</feature>
<comment type="subcellular location">
    <subcellularLocation>
        <location evidence="1">Cytoplasm</location>
        <location evidence="1">Cytoskeleton</location>
        <location evidence="1">Spindle</location>
    </subcellularLocation>
</comment>
<dbReference type="InterPro" id="IPR034085">
    <property type="entry name" value="TOG"/>
</dbReference>
<proteinExistence type="inferred from homology"/>
<dbReference type="Proteomes" id="UP001234581">
    <property type="component" value="Unassembled WGS sequence"/>
</dbReference>
<reference evidence="8 9" key="1">
    <citation type="submission" date="2023-03" db="EMBL/GenBank/DDBJ databases">
        <title>Genome sequence of Lichtheimia ornata CBS 291.66.</title>
        <authorList>
            <person name="Mohabir J.T."/>
            <person name="Shea T.P."/>
            <person name="Kurbessoian T."/>
            <person name="Berby B."/>
            <person name="Fontaine J."/>
            <person name="Livny J."/>
            <person name="Gnirke A."/>
            <person name="Stajich J.E."/>
            <person name="Cuomo C.A."/>
        </authorList>
    </citation>
    <scope>NUCLEOTIDE SEQUENCE [LARGE SCALE GENOMIC DNA]</scope>
    <source>
        <strain evidence="8">CBS 291.66</strain>
    </source>
</reference>
<keyword evidence="4" id="KW-0493">Microtubule</keyword>
<dbReference type="InterPro" id="IPR016024">
    <property type="entry name" value="ARM-type_fold"/>
</dbReference>
<dbReference type="GO" id="GO:0005881">
    <property type="term" value="C:cytoplasmic microtubule"/>
    <property type="evidence" value="ECO:0007669"/>
    <property type="project" value="TreeGrafter"/>
</dbReference>
<dbReference type="InterPro" id="IPR011989">
    <property type="entry name" value="ARM-like"/>
</dbReference>
<dbReference type="SMART" id="SM01349">
    <property type="entry name" value="TOG"/>
    <property type="match status" value="1"/>
</dbReference>
<keyword evidence="5" id="KW-0131">Cell cycle</keyword>
<dbReference type="SUPFAM" id="SSF48371">
    <property type="entry name" value="ARM repeat"/>
    <property type="match status" value="1"/>
</dbReference>
<evidence type="ECO:0000256" key="1">
    <source>
        <dbReference type="ARBA" id="ARBA00004186"/>
    </source>
</evidence>
<feature type="compositionally biased region" description="Low complexity" evidence="6">
    <location>
        <begin position="302"/>
        <end position="350"/>
    </location>
</feature>
<feature type="compositionally biased region" description="Low complexity" evidence="6">
    <location>
        <begin position="281"/>
        <end position="291"/>
    </location>
</feature>
<evidence type="ECO:0000313" key="8">
    <source>
        <dbReference type="EMBL" id="KAJ8655025.1"/>
    </source>
</evidence>
<evidence type="ECO:0000313" key="9">
    <source>
        <dbReference type="Proteomes" id="UP001234581"/>
    </source>
</evidence>
<gene>
    <name evidence="8" type="ORF">O0I10_009231</name>
</gene>
<keyword evidence="3" id="KW-0132">Cell division</keyword>
<evidence type="ECO:0000256" key="6">
    <source>
        <dbReference type="SAM" id="MobiDB-lite"/>
    </source>
</evidence>
<feature type="compositionally biased region" description="Low complexity" evidence="6">
    <location>
        <begin position="395"/>
        <end position="411"/>
    </location>
</feature>
<dbReference type="GO" id="GO:0008017">
    <property type="term" value="F:microtubule binding"/>
    <property type="evidence" value="ECO:0007669"/>
    <property type="project" value="TreeGrafter"/>
</dbReference>
<comment type="caution">
    <text evidence="8">The sequence shown here is derived from an EMBL/GenBank/DDBJ whole genome shotgun (WGS) entry which is preliminary data.</text>
</comment>
<feature type="compositionally biased region" description="Basic and acidic residues" evidence="6">
    <location>
        <begin position="448"/>
        <end position="464"/>
    </location>
</feature>
<evidence type="ECO:0000256" key="5">
    <source>
        <dbReference type="ARBA" id="ARBA00022776"/>
    </source>
</evidence>
<dbReference type="AlphaFoldDB" id="A0AAD7XUK0"/>
<keyword evidence="9" id="KW-1185">Reference proteome</keyword>
<protein>
    <recommendedName>
        <fullName evidence="7">TOG domain-containing protein</fullName>
    </recommendedName>
</protein>
<accession>A0AAD7XUK0</accession>
<dbReference type="EMBL" id="JARTCD010000053">
    <property type="protein sequence ID" value="KAJ8655025.1"/>
    <property type="molecule type" value="Genomic_DNA"/>
</dbReference>